<name>A0A9P7MTP6_9HYPO</name>
<sequence length="469" mass="51913">MLTLPDEYDDAVHYTDRLCDFLASPLVRQVTGGIHVNDALIYDAWDKLPPEWTAWWSSWPDPRQAQQNLIDSIDQDEGKPAEEADNKPQGVELRPESLTRWLRTLKSLALPRAQRPGPTILLPDILILRMKTKKTAEVSRAVAYIHDICQKKGITRIIDMGSGQGYLSICLAYLFPHLRVLSIDGSSSQIAGSQAFAASLGIPESRLKASVYWIDGSPALATTVEEWASGEKCMLVGLHACGSLTEHMLRYFATMPCVEAVAVIGCCYNHITPRSPSHPTGFPISAGLQQRGLQLSPTALMTACQSPHNWKKSADRPTISAESSVFSKRRLYRVILEKIFHDKALHVGTVDGGRPIWGTRKGDLASFTTFAHRAMDCLGVARETITVEELSVYEERYGACEGQVSILWTLSVLCCKVVESVIAMDRFWFLTEEGAQAVDVVPIFEEQVSPRNLMLVAEKAANAGEEDKL</sequence>
<dbReference type="InterPro" id="IPR029063">
    <property type="entry name" value="SAM-dependent_MTases_sf"/>
</dbReference>
<comment type="caution">
    <text evidence="2">The sequence shown here is derived from an EMBL/GenBank/DDBJ whole genome shotgun (WGS) entry which is preliminary data.</text>
</comment>
<evidence type="ECO:0000313" key="3">
    <source>
        <dbReference type="Proteomes" id="UP000784919"/>
    </source>
</evidence>
<dbReference type="EMBL" id="SRPS01000114">
    <property type="protein sequence ID" value="KAG5967824.1"/>
    <property type="molecule type" value="Genomic_DNA"/>
</dbReference>
<dbReference type="PANTHER" id="PTHR12496">
    <property type="entry name" value="CGI-41 METHYLTRANSFERASE"/>
    <property type="match status" value="1"/>
</dbReference>
<reference evidence="2" key="1">
    <citation type="journal article" date="2020" name="bioRxiv">
        <title>Whole genome comparisons of ergot fungi reveals the divergence and evolution of species within the genus Claviceps are the result of varying mechanisms driving genome evolution and host range expansion.</title>
        <authorList>
            <person name="Wyka S.A."/>
            <person name="Mondo S.J."/>
            <person name="Liu M."/>
            <person name="Dettman J."/>
            <person name="Nalam V."/>
            <person name="Broders K.D."/>
        </authorList>
    </citation>
    <scope>NUCLEOTIDE SEQUENCE</scope>
    <source>
        <strain evidence="2">CCC 1102</strain>
    </source>
</reference>
<proteinExistence type="predicted"/>
<feature type="domain" description="Methyltransferase" evidence="1">
    <location>
        <begin position="133"/>
        <end position="272"/>
    </location>
</feature>
<dbReference type="AlphaFoldDB" id="A0A9P7MTP6"/>
<gene>
    <name evidence="2" type="ORF">E4U56_000644</name>
</gene>
<dbReference type="OrthoDB" id="10258156at2759"/>
<dbReference type="SUPFAM" id="SSF53335">
    <property type="entry name" value="S-adenosyl-L-methionine-dependent methyltransferases"/>
    <property type="match status" value="1"/>
</dbReference>
<protein>
    <recommendedName>
        <fullName evidence="1">Methyltransferase domain-containing protein</fullName>
    </recommendedName>
</protein>
<accession>A0A9P7MTP6</accession>
<dbReference type="InterPro" id="IPR052220">
    <property type="entry name" value="METTL25"/>
</dbReference>
<dbReference type="PANTHER" id="PTHR12496:SF0">
    <property type="entry name" value="METHYLTRANSFERASE DOMAIN-CONTAINING PROTEIN"/>
    <property type="match status" value="1"/>
</dbReference>
<dbReference type="Pfam" id="PF13679">
    <property type="entry name" value="Methyltransf_32"/>
    <property type="match status" value="1"/>
</dbReference>
<evidence type="ECO:0000313" key="2">
    <source>
        <dbReference type="EMBL" id="KAG5967824.1"/>
    </source>
</evidence>
<dbReference type="Gene3D" id="3.40.50.150">
    <property type="entry name" value="Vaccinia Virus protein VP39"/>
    <property type="match status" value="1"/>
</dbReference>
<dbReference type="Proteomes" id="UP000784919">
    <property type="component" value="Unassembled WGS sequence"/>
</dbReference>
<evidence type="ECO:0000259" key="1">
    <source>
        <dbReference type="Pfam" id="PF13679"/>
    </source>
</evidence>
<organism evidence="2 3">
    <name type="scientific">Claviceps arundinis</name>
    <dbReference type="NCBI Taxonomy" id="1623583"/>
    <lineage>
        <taxon>Eukaryota</taxon>
        <taxon>Fungi</taxon>
        <taxon>Dikarya</taxon>
        <taxon>Ascomycota</taxon>
        <taxon>Pezizomycotina</taxon>
        <taxon>Sordariomycetes</taxon>
        <taxon>Hypocreomycetidae</taxon>
        <taxon>Hypocreales</taxon>
        <taxon>Clavicipitaceae</taxon>
        <taxon>Claviceps</taxon>
    </lineage>
</organism>
<dbReference type="InterPro" id="IPR025714">
    <property type="entry name" value="Methyltranfer_dom"/>
</dbReference>